<feature type="region of interest" description="Disordered" evidence="6">
    <location>
        <begin position="373"/>
        <end position="404"/>
    </location>
</feature>
<keyword evidence="9" id="KW-1185">Reference proteome</keyword>
<feature type="transmembrane region" description="Helical" evidence="7">
    <location>
        <begin position="164"/>
        <end position="185"/>
    </location>
</feature>
<evidence type="ECO:0000313" key="8">
    <source>
        <dbReference type="EMBL" id="RRO13973.1"/>
    </source>
</evidence>
<protein>
    <submittedName>
        <fullName evidence="8">AI-2E family transporter</fullName>
    </submittedName>
</protein>
<organism evidence="8 9">
    <name type="scientific">Saccharopolyspora rhizosphaerae</name>
    <dbReference type="NCBI Taxonomy" id="2492662"/>
    <lineage>
        <taxon>Bacteria</taxon>
        <taxon>Bacillati</taxon>
        <taxon>Actinomycetota</taxon>
        <taxon>Actinomycetes</taxon>
        <taxon>Pseudonocardiales</taxon>
        <taxon>Pseudonocardiaceae</taxon>
        <taxon>Saccharopolyspora</taxon>
    </lineage>
</organism>
<feature type="compositionally biased region" description="Basic residues" evidence="6">
    <location>
        <begin position="373"/>
        <end position="394"/>
    </location>
</feature>
<dbReference type="PANTHER" id="PTHR21716:SF64">
    <property type="entry name" value="AI-2 TRANSPORT PROTEIN TQSA"/>
    <property type="match status" value="1"/>
</dbReference>
<feature type="compositionally biased region" description="Gly residues" evidence="6">
    <location>
        <begin position="1"/>
        <end position="14"/>
    </location>
</feature>
<dbReference type="GO" id="GO:0055085">
    <property type="term" value="P:transmembrane transport"/>
    <property type="evidence" value="ECO:0007669"/>
    <property type="project" value="TreeGrafter"/>
</dbReference>
<feature type="region of interest" description="Disordered" evidence="6">
    <location>
        <begin position="1"/>
        <end position="24"/>
    </location>
</feature>
<evidence type="ECO:0000256" key="7">
    <source>
        <dbReference type="SAM" id="Phobius"/>
    </source>
</evidence>
<evidence type="ECO:0000256" key="6">
    <source>
        <dbReference type="SAM" id="MobiDB-lite"/>
    </source>
</evidence>
<feature type="transmembrane region" description="Helical" evidence="7">
    <location>
        <begin position="59"/>
        <end position="77"/>
    </location>
</feature>
<dbReference type="PANTHER" id="PTHR21716">
    <property type="entry name" value="TRANSMEMBRANE PROTEIN"/>
    <property type="match status" value="1"/>
</dbReference>
<name>A0A3R8P0T0_9PSEU</name>
<feature type="transmembrane region" description="Helical" evidence="7">
    <location>
        <begin position="220"/>
        <end position="253"/>
    </location>
</feature>
<keyword evidence="4 7" id="KW-1133">Transmembrane helix</keyword>
<evidence type="ECO:0000256" key="4">
    <source>
        <dbReference type="ARBA" id="ARBA00022989"/>
    </source>
</evidence>
<dbReference type="Proteomes" id="UP000274515">
    <property type="component" value="Unassembled WGS sequence"/>
</dbReference>
<keyword evidence="3 7" id="KW-0812">Transmembrane</keyword>
<dbReference type="GO" id="GO:0016020">
    <property type="term" value="C:membrane"/>
    <property type="evidence" value="ECO:0007669"/>
    <property type="project" value="UniProtKB-SubCell"/>
</dbReference>
<comment type="similarity">
    <text evidence="2">Belongs to the autoinducer-2 exporter (AI-2E) (TC 2.A.86) family.</text>
</comment>
<keyword evidence="5 7" id="KW-0472">Membrane</keyword>
<feature type="transmembrane region" description="Helical" evidence="7">
    <location>
        <begin position="323"/>
        <end position="345"/>
    </location>
</feature>
<evidence type="ECO:0000256" key="2">
    <source>
        <dbReference type="ARBA" id="ARBA00009773"/>
    </source>
</evidence>
<gene>
    <name evidence="8" type="ORF">EIL87_21665</name>
</gene>
<sequence>MGSGGRPGVGGQGSAGHTASPGEAPGGAAMSRGVVILLGAAAAVITVAGMYWVSWLAGPLLLALVIVIAVYPIKTWLEGKGWPMWAAVLSLLVVIFGSVLALTAFLAASVSQLGALLAENSGQAHQLVDSLSAQLTKLGIDPAQSRATAGSADLSKFADQIGTVFSSVGSILSGLVFILALLLFMTAESGGTARRIGMIAKDRPHMVTALAGFVHGTRSYLGVTAVFGLVVAVLDTTALAIMGIPLAVLWGVLAFITNFIPNIGFVIGLVPPVLLALLTGGWQLALAVVVVYCVLNLVIQSLIQPRFIGDSVGLSATVTFLALLFWAWILGPLGALLAIPLTLLVKAVLVDADPRAQWVEALLGAEPATPKIKKGKQARQSRRAHRHFRISHRPKPADVATPPA</sequence>
<dbReference type="Pfam" id="PF01594">
    <property type="entry name" value="AI-2E_transport"/>
    <property type="match status" value="1"/>
</dbReference>
<dbReference type="InterPro" id="IPR002549">
    <property type="entry name" value="AI-2E-like"/>
</dbReference>
<dbReference type="OrthoDB" id="9799225at2"/>
<dbReference type="AlphaFoldDB" id="A0A3R8P0T0"/>
<accession>A0A3R8P0T0</accession>
<evidence type="ECO:0000313" key="9">
    <source>
        <dbReference type="Proteomes" id="UP000274515"/>
    </source>
</evidence>
<evidence type="ECO:0000256" key="3">
    <source>
        <dbReference type="ARBA" id="ARBA00022692"/>
    </source>
</evidence>
<feature type="transmembrane region" description="Helical" evidence="7">
    <location>
        <begin position="84"/>
        <end position="108"/>
    </location>
</feature>
<reference evidence="8 9" key="1">
    <citation type="submission" date="2018-11" db="EMBL/GenBank/DDBJ databases">
        <title>Saccharopolyspora rhizosphaerae sp. nov., an actinomycete isolated from rhizosphere soil in Thailand.</title>
        <authorList>
            <person name="Intra B."/>
            <person name="Euanorasetr J."/>
            <person name="Take A."/>
            <person name="Inahashi Y."/>
            <person name="Mori M."/>
            <person name="Panbangred W."/>
            <person name="Matsumoto A."/>
        </authorList>
    </citation>
    <scope>NUCLEOTIDE SEQUENCE [LARGE SCALE GENOMIC DNA]</scope>
    <source>
        <strain evidence="8 9">H219</strain>
    </source>
</reference>
<dbReference type="EMBL" id="RSAA01000021">
    <property type="protein sequence ID" value="RRO13973.1"/>
    <property type="molecule type" value="Genomic_DNA"/>
</dbReference>
<feature type="transmembrane region" description="Helical" evidence="7">
    <location>
        <begin position="284"/>
        <end position="303"/>
    </location>
</feature>
<evidence type="ECO:0000256" key="1">
    <source>
        <dbReference type="ARBA" id="ARBA00004141"/>
    </source>
</evidence>
<evidence type="ECO:0000256" key="5">
    <source>
        <dbReference type="ARBA" id="ARBA00023136"/>
    </source>
</evidence>
<comment type="subcellular location">
    <subcellularLocation>
        <location evidence="1">Membrane</location>
        <topology evidence="1">Multi-pass membrane protein</topology>
    </subcellularLocation>
</comment>
<proteinExistence type="inferred from homology"/>
<comment type="caution">
    <text evidence="8">The sequence shown here is derived from an EMBL/GenBank/DDBJ whole genome shotgun (WGS) entry which is preliminary data.</text>
</comment>